<evidence type="ECO:0000313" key="2">
    <source>
        <dbReference type="EMBL" id="KAG8183826.1"/>
    </source>
</evidence>
<comment type="caution">
    <text evidence="2">The sequence shown here is derived from an EMBL/GenBank/DDBJ whole genome shotgun (WGS) entry which is preliminary data.</text>
</comment>
<keyword evidence="3" id="KW-1185">Reference proteome</keyword>
<evidence type="ECO:0000256" key="1">
    <source>
        <dbReference type="SAM" id="MobiDB-lite"/>
    </source>
</evidence>
<feature type="compositionally biased region" description="Basic and acidic residues" evidence="1">
    <location>
        <begin position="7"/>
        <end position="35"/>
    </location>
</feature>
<sequence>MPTTIPDWRKREKRSKFPDLRMPSSDKADEKRTRGYRRVVVEKKKELRQKQQSSYRREVYVTKASDVAAIIVV</sequence>
<gene>
    <name evidence="2" type="ORF">JTE90_025710</name>
</gene>
<feature type="region of interest" description="Disordered" evidence="1">
    <location>
        <begin position="1"/>
        <end position="35"/>
    </location>
</feature>
<evidence type="ECO:0000313" key="3">
    <source>
        <dbReference type="Proteomes" id="UP000827092"/>
    </source>
</evidence>
<dbReference type="Proteomes" id="UP000827092">
    <property type="component" value="Unassembled WGS sequence"/>
</dbReference>
<dbReference type="EMBL" id="JAFNEN010000402">
    <property type="protein sequence ID" value="KAG8183826.1"/>
    <property type="molecule type" value="Genomic_DNA"/>
</dbReference>
<dbReference type="AlphaFoldDB" id="A0AAV6UKJ9"/>
<reference evidence="2 3" key="1">
    <citation type="journal article" date="2022" name="Nat. Ecol. Evol.">
        <title>A masculinizing supergene underlies an exaggerated male reproductive morph in a spider.</title>
        <authorList>
            <person name="Hendrickx F."/>
            <person name="De Corte Z."/>
            <person name="Sonet G."/>
            <person name="Van Belleghem S.M."/>
            <person name="Kostlbacher S."/>
            <person name="Vangestel C."/>
        </authorList>
    </citation>
    <scope>NUCLEOTIDE SEQUENCE [LARGE SCALE GENOMIC DNA]</scope>
    <source>
        <strain evidence="2">W744_W776</strain>
    </source>
</reference>
<accession>A0AAV6UKJ9</accession>
<name>A0AAV6UKJ9_9ARAC</name>
<organism evidence="2 3">
    <name type="scientific">Oedothorax gibbosus</name>
    <dbReference type="NCBI Taxonomy" id="931172"/>
    <lineage>
        <taxon>Eukaryota</taxon>
        <taxon>Metazoa</taxon>
        <taxon>Ecdysozoa</taxon>
        <taxon>Arthropoda</taxon>
        <taxon>Chelicerata</taxon>
        <taxon>Arachnida</taxon>
        <taxon>Araneae</taxon>
        <taxon>Araneomorphae</taxon>
        <taxon>Entelegynae</taxon>
        <taxon>Araneoidea</taxon>
        <taxon>Linyphiidae</taxon>
        <taxon>Erigoninae</taxon>
        <taxon>Oedothorax</taxon>
    </lineage>
</organism>
<protein>
    <submittedName>
        <fullName evidence="2">Uncharacterized protein</fullName>
    </submittedName>
</protein>
<proteinExistence type="predicted"/>